<dbReference type="Gene3D" id="2.40.70.10">
    <property type="entry name" value="Acid Proteases"/>
    <property type="match status" value="1"/>
</dbReference>
<dbReference type="InterPro" id="IPR043128">
    <property type="entry name" value="Rev_trsase/Diguanyl_cyclase"/>
</dbReference>
<name>A0A218VUB5_PUNGR</name>
<organism evidence="1 2">
    <name type="scientific">Punica granatum</name>
    <name type="common">Pomegranate</name>
    <dbReference type="NCBI Taxonomy" id="22663"/>
    <lineage>
        <taxon>Eukaryota</taxon>
        <taxon>Viridiplantae</taxon>
        <taxon>Streptophyta</taxon>
        <taxon>Embryophyta</taxon>
        <taxon>Tracheophyta</taxon>
        <taxon>Spermatophyta</taxon>
        <taxon>Magnoliopsida</taxon>
        <taxon>eudicotyledons</taxon>
        <taxon>Gunneridae</taxon>
        <taxon>Pentapetalae</taxon>
        <taxon>rosids</taxon>
        <taxon>malvids</taxon>
        <taxon>Myrtales</taxon>
        <taxon>Lythraceae</taxon>
        <taxon>Punica</taxon>
    </lineage>
</organism>
<evidence type="ECO:0000313" key="2">
    <source>
        <dbReference type="Proteomes" id="UP000197138"/>
    </source>
</evidence>
<accession>A0A218VUB5</accession>
<proteinExistence type="predicted"/>
<sequence>MVSSAGQANRPMTQGKVFTLTKRDADANPTVVTGTLNLFNRPTHVLIDLGSIHSYISLSYIMHSDRPPESFDSSMSIATPTRESVMVDELYRGCMLQLGDREMLVDLIPLSIQDFDVILRMDWLASHQAYVECYKKEVVFRLLDELEFNFCGDQWSVPSKFISFLKASKLLKKGCEAYLAHVVATEVDSSKLSEIPVVCEFPDVFPNELPGLPSDREFEFTIELEPGIAPISRAPYRMAPSELKELKVQLQELLEKGFIRPSVSPWGAPVLFVKKKDGSLRLCIDYRQLNRVIVRNKYPLPRIDDLFD</sequence>
<protein>
    <recommendedName>
        <fullName evidence="3">Reverse transcriptase domain-containing protein</fullName>
    </recommendedName>
</protein>
<evidence type="ECO:0008006" key="3">
    <source>
        <dbReference type="Google" id="ProtNLM"/>
    </source>
</evidence>
<dbReference type="Gene3D" id="3.10.10.10">
    <property type="entry name" value="HIV Type 1 Reverse Transcriptase, subunit A, domain 1"/>
    <property type="match status" value="1"/>
</dbReference>
<dbReference type="EMBL" id="MTKT01005898">
    <property type="protein sequence ID" value="OWM63611.1"/>
    <property type="molecule type" value="Genomic_DNA"/>
</dbReference>
<dbReference type="InterPro" id="IPR043502">
    <property type="entry name" value="DNA/RNA_pol_sf"/>
</dbReference>
<comment type="caution">
    <text evidence="1">The sequence shown here is derived from an EMBL/GenBank/DDBJ whole genome shotgun (WGS) entry which is preliminary data.</text>
</comment>
<dbReference type="Proteomes" id="UP000197138">
    <property type="component" value="Unassembled WGS sequence"/>
</dbReference>
<dbReference type="AlphaFoldDB" id="A0A218VUB5"/>
<gene>
    <name evidence="1" type="ORF">CDL15_Pgr008154</name>
</gene>
<reference evidence="2" key="1">
    <citation type="journal article" date="2017" name="Plant J.">
        <title>The pomegranate (Punica granatum L.) genome and the genomics of punicalagin biosynthesis.</title>
        <authorList>
            <person name="Qin G."/>
            <person name="Xu C."/>
            <person name="Ming R."/>
            <person name="Tang H."/>
            <person name="Guyot R."/>
            <person name="Kramer E.M."/>
            <person name="Hu Y."/>
            <person name="Yi X."/>
            <person name="Qi Y."/>
            <person name="Xu X."/>
            <person name="Gao Z."/>
            <person name="Pan H."/>
            <person name="Jian J."/>
            <person name="Tian Y."/>
            <person name="Yue Z."/>
            <person name="Xu Y."/>
        </authorList>
    </citation>
    <scope>NUCLEOTIDE SEQUENCE [LARGE SCALE GENOMIC DNA]</scope>
    <source>
        <strain evidence="2">cv. Dabenzi</strain>
    </source>
</reference>
<dbReference type="Pfam" id="PF08284">
    <property type="entry name" value="RVP_2"/>
    <property type="match status" value="1"/>
</dbReference>
<dbReference type="CDD" id="cd00303">
    <property type="entry name" value="retropepsin_like"/>
    <property type="match status" value="1"/>
</dbReference>
<dbReference type="PANTHER" id="PTHR15503">
    <property type="entry name" value="LDOC1 RELATED"/>
    <property type="match status" value="1"/>
</dbReference>
<dbReference type="InterPro" id="IPR032567">
    <property type="entry name" value="RTL1-rel"/>
</dbReference>
<dbReference type="Gene3D" id="3.30.70.270">
    <property type="match status" value="1"/>
</dbReference>
<dbReference type="PANTHER" id="PTHR15503:SF45">
    <property type="entry name" value="RNA-DIRECTED DNA POLYMERASE HOMOLOG"/>
    <property type="match status" value="1"/>
</dbReference>
<dbReference type="SUPFAM" id="SSF56672">
    <property type="entry name" value="DNA/RNA polymerases"/>
    <property type="match status" value="1"/>
</dbReference>
<dbReference type="InterPro" id="IPR021109">
    <property type="entry name" value="Peptidase_aspartic_dom_sf"/>
</dbReference>
<evidence type="ECO:0000313" key="1">
    <source>
        <dbReference type="EMBL" id="OWM63611.1"/>
    </source>
</evidence>